<keyword evidence="2 7" id="KW-0813">Transport</keyword>
<dbReference type="PANTHER" id="PTHR30069">
    <property type="entry name" value="TONB-DEPENDENT OUTER MEMBRANE RECEPTOR"/>
    <property type="match status" value="1"/>
</dbReference>
<evidence type="ECO:0000256" key="1">
    <source>
        <dbReference type="ARBA" id="ARBA00004571"/>
    </source>
</evidence>
<proteinExistence type="inferred from homology"/>
<comment type="subcellular location">
    <subcellularLocation>
        <location evidence="1 7">Cell outer membrane</location>
        <topology evidence="1 7">Multi-pass membrane protein</topology>
    </subcellularLocation>
</comment>
<evidence type="ECO:0000256" key="5">
    <source>
        <dbReference type="ARBA" id="ARBA00023136"/>
    </source>
</evidence>
<dbReference type="SUPFAM" id="SSF49464">
    <property type="entry name" value="Carboxypeptidase regulatory domain-like"/>
    <property type="match status" value="1"/>
</dbReference>
<dbReference type="InterPro" id="IPR008969">
    <property type="entry name" value="CarboxyPept-like_regulatory"/>
</dbReference>
<dbReference type="SUPFAM" id="SSF56935">
    <property type="entry name" value="Porins"/>
    <property type="match status" value="1"/>
</dbReference>
<keyword evidence="4 7" id="KW-0812">Transmembrane</keyword>
<evidence type="ECO:0000256" key="6">
    <source>
        <dbReference type="ARBA" id="ARBA00023237"/>
    </source>
</evidence>
<evidence type="ECO:0000256" key="3">
    <source>
        <dbReference type="ARBA" id="ARBA00022452"/>
    </source>
</evidence>
<comment type="caution">
    <text evidence="9">The sequence shown here is derived from an EMBL/GenBank/DDBJ whole genome shotgun (WGS) entry which is preliminary data.</text>
</comment>
<name>A0ABU9NSM5_9FLAO</name>
<keyword evidence="9" id="KW-0675">Receptor</keyword>
<keyword evidence="10" id="KW-1185">Reference proteome</keyword>
<dbReference type="Pfam" id="PF07715">
    <property type="entry name" value="Plug"/>
    <property type="match status" value="1"/>
</dbReference>
<dbReference type="Gene3D" id="2.170.130.10">
    <property type="entry name" value="TonB-dependent receptor, plug domain"/>
    <property type="match status" value="1"/>
</dbReference>
<dbReference type="InterPro" id="IPR012910">
    <property type="entry name" value="Plug_dom"/>
</dbReference>
<reference evidence="9 10" key="1">
    <citation type="submission" date="2024-03" db="EMBL/GenBank/DDBJ databases">
        <title>Two novel species of the genus Flavobacterium exhibiting potentially degradation of complex polysaccharides.</title>
        <authorList>
            <person name="Lian X."/>
        </authorList>
    </citation>
    <scope>NUCLEOTIDE SEQUENCE [LARGE SCALE GENOMIC DNA]</scope>
    <source>
        <strain evidence="9 10">N6</strain>
    </source>
</reference>
<dbReference type="EMBL" id="JBCGDP010000022">
    <property type="protein sequence ID" value="MEM0578315.1"/>
    <property type="molecule type" value="Genomic_DNA"/>
</dbReference>
<dbReference type="PROSITE" id="PS52016">
    <property type="entry name" value="TONB_DEPENDENT_REC_3"/>
    <property type="match status" value="1"/>
</dbReference>
<accession>A0ABU9NSM5</accession>
<dbReference type="InterPro" id="IPR039426">
    <property type="entry name" value="TonB-dep_rcpt-like"/>
</dbReference>
<keyword evidence="3 7" id="KW-1134">Transmembrane beta strand</keyword>
<comment type="similarity">
    <text evidence="7">Belongs to the TonB-dependent receptor family.</text>
</comment>
<dbReference type="Proteomes" id="UP001468798">
    <property type="component" value="Unassembled WGS sequence"/>
</dbReference>
<evidence type="ECO:0000259" key="8">
    <source>
        <dbReference type="Pfam" id="PF07715"/>
    </source>
</evidence>
<sequence length="734" mass="83613">MRNIFYILVFFTTSIVYSQTIKGKIVDQDNYPIYNVLIKNEANANHVHSDIQGNFIFENVKMNDSIIFSHPNYISQRIKLGNENEIKIMLLKKSFQLEEVVITKDFKHLSSFSEVDLELQPVATSQDLLRKVPGLFIGQHAGGGKAEQIFLRGFDIDHGTDINISVDGMPVNMVSHAHGQGYADLHFLIPETVDKIDFDKGPYFADKGDFTTAGYVAFHTKDTFDKSAVSLELGQFNTLRTTGVFNLLNKENQSAYFASEYMITDNYFDAPQNFNRINLFGKYTAKFSEKDKISFSLSHFTSKWDASGQIPERAVKDGTISHFGAIDSTEGGNTSRSNINIQYDKKIDENSFIKSSAYINKYDFELFSNFTFFLNDPVNGDQIKQKENRTIVGFQSEYNEKLNESFLFKLAGGLRNDNNKDVELSHTVNRQTVLNYLSLGDSNQTNFFGYSSLDYSKGKWLINAGLRLDYFKFNYVDKLAINYATLSETKAIMSPKLNFLYAQNSNISYFLKLGKGFHSNDTRVVVAQKGKEILPDAYGADLGLVWKPSPKMMINTALWYLYLQQEFVYVGDEAVVEPSGKTARKGFDIGLRYQINNWLFWNTDFTYTHARAIDEPRGNNYLPLAPVSTFVNGISVKNLKNFSGSLRTRYLGDRPANEDNSVLAKGYVVTDFSVNHQFKKIVIGITIDNIFNTKWKETQFLTESRLQNETQSVEEIHYTPGTPFNARLLVKYNF</sequence>
<evidence type="ECO:0000256" key="7">
    <source>
        <dbReference type="PROSITE-ProRule" id="PRU01360"/>
    </source>
</evidence>
<keyword evidence="5 7" id="KW-0472">Membrane</keyword>
<feature type="domain" description="TonB-dependent receptor plug" evidence="8">
    <location>
        <begin position="110"/>
        <end position="214"/>
    </location>
</feature>
<keyword evidence="6 7" id="KW-0998">Cell outer membrane</keyword>
<dbReference type="Pfam" id="PF13715">
    <property type="entry name" value="CarbopepD_reg_2"/>
    <property type="match status" value="1"/>
</dbReference>
<gene>
    <name evidence="9" type="ORF">WFZ86_17555</name>
</gene>
<dbReference type="PANTHER" id="PTHR30069:SF36">
    <property type="entry name" value="BLL6948 PROTEIN"/>
    <property type="match status" value="1"/>
</dbReference>
<evidence type="ECO:0000313" key="9">
    <source>
        <dbReference type="EMBL" id="MEM0578315.1"/>
    </source>
</evidence>
<evidence type="ECO:0000256" key="2">
    <source>
        <dbReference type="ARBA" id="ARBA00022448"/>
    </source>
</evidence>
<dbReference type="InterPro" id="IPR037066">
    <property type="entry name" value="Plug_dom_sf"/>
</dbReference>
<protein>
    <submittedName>
        <fullName evidence="9">TonB-dependent receptor plug domain-containing protein</fullName>
    </submittedName>
</protein>
<dbReference type="RefSeq" id="WP_342693140.1">
    <property type="nucleotide sequence ID" value="NZ_JBCGDP010000022.1"/>
</dbReference>
<dbReference type="Gene3D" id="2.40.170.20">
    <property type="entry name" value="TonB-dependent receptor, beta-barrel domain"/>
    <property type="match status" value="1"/>
</dbReference>
<dbReference type="InterPro" id="IPR036942">
    <property type="entry name" value="Beta-barrel_TonB_sf"/>
</dbReference>
<organism evidence="9 10">
    <name type="scientific">Flavobacterium polysaccharolyticum</name>
    <dbReference type="NCBI Taxonomy" id="3133148"/>
    <lineage>
        <taxon>Bacteria</taxon>
        <taxon>Pseudomonadati</taxon>
        <taxon>Bacteroidota</taxon>
        <taxon>Flavobacteriia</taxon>
        <taxon>Flavobacteriales</taxon>
        <taxon>Flavobacteriaceae</taxon>
        <taxon>Flavobacterium</taxon>
    </lineage>
</organism>
<evidence type="ECO:0000313" key="10">
    <source>
        <dbReference type="Proteomes" id="UP001468798"/>
    </source>
</evidence>
<evidence type="ECO:0000256" key="4">
    <source>
        <dbReference type="ARBA" id="ARBA00022692"/>
    </source>
</evidence>